<keyword evidence="4 5" id="KW-0067">ATP-binding</keyword>
<evidence type="ECO:0000256" key="1">
    <source>
        <dbReference type="ARBA" id="ARBA00022679"/>
    </source>
</evidence>
<feature type="compositionally biased region" description="Polar residues" evidence="6">
    <location>
        <begin position="980"/>
        <end position="997"/>
    </location>
</feature>
<dbReference type="InterPro" id="IPR011009">
    <property type="entry name" value="Kinase-like_dom_sf"/>
</dbReference>
<evidence type="ECO:0000259" key="7">
    <source>
        <dbReference type="PROSITE" id="PS50011"/>
    </source>
</evidence>
<dbReference type="SMART" id="SM00220">
    <property type="entry name" value="S_TKc"/>
    <property type="match status" value="1"/>
</dbReference>
<dbReference type="PROSITE" id="PS00107">
    <property type="entry name" value="PROTEIN_KINASE_ATP"/>
    <property type="match status" value="1"/>
</dbReference>
<organism evidence="8 9">
    <name type="scientific">Vitis vinifera</name>
    <name type="common">Grape</name>
    <dbReference type="NCBI Taxonomy" id="29760"/>
    <lineage>
        <taxon>Eukaryota</taxon>
        <taxon>Viridiplantae</taxon>
        <taxon>Streptophyta</taxon>
        <taxon>Embryophyta</taxon>
        <taxon>Tracheophyta</taxon>
        <taxon>Spermatophyta</taxon>
        <taxon>Magnoliopsida</taxon>
        <taxon>eudicotyledons</taxon>
        <taxon>Gunneridae</taxon>
        <taxon>Pentapetalae</taxon>
        <taxon>rosids</taxon>
        <taxon>Vitales</taxon>
        <taxon>Vitaceae</taxon>
        <taxon>Viteae</taxon>
        <taxon>Vitis</taxon>
    </lineage>
</organism>
<dbReference type="Proteomes" id="UP001227230">
    <property type="component" value="Chromosome 17"/>
</dbReference>
<feature type="compositionally biased region" description="Basic residues" evidence="6">
    <location>
        <begin position="657"/>
        <end position="668"/>
    </location>
</feature>
<feature type="region of interest" description="Disordered" evidence="6">
    <location>
        <begin position="770"/>
        <end position="804"/>
    </location>
</feature>
<feature type="compositionally biased region" description="Basic residues" evidence="6">
    <location>
        <begin position="1015"/>
        <end position="1024"/>
    </location>
</feature>
<keyword evidence="1" id="KW-0808">Transferase</keyword>
<keyword evidence="2 5" id="KW-0547">Nucleotide-binding</keyword>
<evidence type="ECO:0000256" key="3">
    <source>
        <dbReference type="ARBA" id="ARBA00022777"/>
    </source>
</evidence>
<dbReference type="PANTHER" id="PTHR48011">
    <property type="entry name" value="CCR4-NOT TRANSCRIPTIONAL COMPLEX SUBUNIT CAF120-RELATED"/>
    <property type="match status" value="1"/>
</dbReference>
<feature type="domain" description="Protein kinase" evidence="7">
    <location>
        <begin position="5"/>
        <end position="268"/>
    </location>
</feature>
<evidence type="ECO:0000256" key="4">
    <source>
        <dbReference type="ARBA" id="ARBA00022840"/>
    </source>
</evidence>
<feature type="binding site" evidence="5">
    <location>
        <position position="36"/>
    </location>
    <ligand>
        <name>ATP</name>
        <dbReference type="ChEBI" id="CHEBI:30616"/>
    </ligand>
</feature>
<dbReference type="Pfam" id="PF00069">
    <property type="entry name" value="Pkinase"/>
    <property type="match status" value="1"/>
</dbReference>
<feature type="region of interest" description="Disordered" evidence="6">
    <location>
        <begin position="950"/>
        <end position="1035"/>
    </location>
</feature>
<keyword evidence="9" id="KW-1185">Reference proteome</keyword>
<evidence type="ECO:0000313" key="8">
    <source>
        <dbReference type="EMBL" id="WKA08490.1"/>
    </source>
</evidence>
<dbReference type="SUPFAM" id="SSF56112">
    <property type="entry name" value="Protein kinase-like (PK-like)"/>
    <property type="match status" value="1"/>
</dbReference>
<evidence type="ECO:0000256" key="5">
    <source>
        <dbReference type="PROSITE-ProRule" id="PRU10141"/>
    </source>
</evidence>
<feature type="compositionally biased region" description="Basic and acidic residues" evidence="6">
    <location>
        <begin position="697"/>
        <end position="715"/>
    </location>
</feature>
<reference evidence="8 9" key="1">
    <citation type="journal article" date="2023" name="Hortic Res">
        <title>The complete reference genome for grapevine (Vitis vinifera L.) genetics and breeding.</title>
        <authorList>
            <person name="Shi X."/>
            <person name="Cao S."/>
            <person name="Wang X."/>
            <person name="Huang S."/>
            <person name="Wang Y."/>
            <person name="Liu Z."/>
            <person name="Liu W."/>
            <person name="Leng X."/>
            <person name="Peng Y."/>
            <person name="Wang N."/>
            <person name="Wang Y."/>
            <person name="Ma Z."/>
            <person name="Xu X."/>
            <person name="Zhang F."/>
            <person name="Xue H."/>
            <person name="Zhong H."/>
            <person name="Wang Y."/>
            <person name="Zhang K."/>
            <person name="Velt A."/>
            <person name="Avia K."/>
            <person name="Holtgrawe D."/>
            <person name="Grimplet J."/>
            <person name="Matus J.T."/>
            <person name="Ware D."/>
            <person name="Wu X."/>
            <person name="Wang H."/>
            <person name="Liu C."/>
            <person name="Fang Y."/>
            <person name="Rustenholz C."/>
            <person name="Cheng Z."/>
            <person name="Xiao H."/>
            <person name="Zhou Y."/>
        </authorList>
    </citation>
    <scope>NUCLEOTIDE SEQUENCE [LARGE SCALE GENOMIC DNA]</scope>
    <source>
        <strain evidence="9">cv. Pinot noir / PN40024</strain>
        <tissue evidence="8">Leaf</tissue>
    </source>
</reference>
<dbReference type="InterPro" id="IPR052751">
    <property type="entry name" value="Plant_MAPKKK"/>
</dbReference>
<evidence type="ECO:0000256" key="2">
    <source>
        <dbReference type="ARBA" id="ARBA00022741"/>
    </source>
</evidence>
<dbReference type="InterPro" id="IPR008581">
    <property type="entry name" value="DUF863_pln"/>
</dbReference>
<sequence>MEDMIVKQCLIGQGASGKVYMAVSRNGGGSRLLAVKSSVCSSSSSSLLREEEILRSLGACPDVVECFGGYSSMEVDGSWVYNLILEYAPGGTLRSLMERRRGKLSESEVRDYARMIIRGLCYIHQKGLVHCDLKPDNVLVFPGVDGGNVVKIADFGLAKRVGEEEVPRVSFRGTPSYMSPESLALKEHDAPMDIWSLGCTIIEMVTGQRVWTGCKRVGGMVEHVVVNKQVPKTPEFLSQYGKDFLEKCFVRDPKWRWTAEMLLHHPFVAPPPPPNGTPILMTGLLPFRYCPLSDTGRKFSSSFPSLMGRSLTPLLPPVLLPSSSSSCSSSEELLPTISIPPTFFNSLPHSLPSSEEPSICELLSNLSLPSGWDSVEEPLLSGSEALHGVEGCGFKVLLGMGTNLLYESFPGNYSTRDLNMEAVGSRCLPCKDDKTLKSELHYNGVLPPPALPRQLGSDKEELRQTILKQEVMFNDQVQELHRLYRRQMELMNEIEKKQLHKQSDYAVKMSQEPRDLDSISTRPNSLIDLNQPYQGEEAGTSTSVYSLDPGINQGEIPGRDPSAKTNSGFGVSSMESFGNSETKKNVDACSRPQEHPPFTNEAGHNRSTLVDFQFPSVSTRGRPRHHLERSPIVVLALPAFNGPAPLNKFSRRSIARPRHTGNKLHVGRSSRCSPQHGHVRSKITSHDSHFESMTSSTDHDFSPGHPAHKEHLKGSDIMDVKSERDMDLNSIPPARSADVVSQQQICTMDKGDKSEESWPALSVPGASVVAPISPENQECPRPRGESEETPLDLSQGKGTGPLEKPDKIAAEESLFTSSTGIEACLESAACDPSNTSPLYWFVTICLDPDTESKLAFSGNNGAEQEGLSCDEVDYFEAMTLKLVELKSEEHLCKNNSQKEEGTCSTIFLSQPKKGRRWRRQKDFQKEILPSLASLARHEVAEDLQTIGGLVKAAGSPPGTKLARDAGKNKEARGRKRMRASVSNVVESTGSMPLQQPAATAEPGSQDRWLTGWGSVRRRGQRHRTSNPSLLLTQFS</sequence>
<dbReference type="Gene3D" id="1.10.510.10">
    <property type="entry name" value="Transferase(Phosphotransferase) domain 1"/>
    <property type="match status" value="1"/>
</dbReference>
<feature type="compositionally biased region" description="Basic and acidic residues" evidence="6">
    <location>
        <begin position="961"/>
        <end position="971"/>
    </location>
</feature>
<dbReference type="PANTHER" id="PTHR48011:SF18">
    <property type="entry name" value="MITOGEN-ACTIVATED PROTEIN KINASE KINASE KINASE 19-RELATED"/>
    <property type="match status" value="1"/>
</dbReference>
<dbReference type="Pfam" id="PF05904">
    <property type="entry name" value="DUF863"/>
    <property type="match status" value="1"/>
</dbReference>
<dbReference type="EMBL" id="CP126664">
    <property type="protein sequence ID" value="WKA08490.1"/>
    <property type="molecule type" value="Genomic_DNA"/>
</dbReference>
<dbReference type="CDD" id="cd06606">
    <property type="entry name" value="STKc_MAPKKK"/>
    <property type="match status" value="1"/>
</dbReference>
<dbReference type="PROSITE" id="PS00108">
    <property type="entry name" value="PROTEIN_KINASE_ST"/>
    <property type="match status" value="1"/>
</dbReference>
<protein>
    <recommendedName>
        <fullName evidence="7">Protein kinase domain-containing protein</fullName>
    </recommendedName>
</protein>
<gene>
    <name evidence="8" type="ORF">VitviT2T_026209</name>
</gene>
<feature type="region of interest" description="Disordered" evidence="6">
    <location>
        <begin position="657"/>
        <end position="715"/>
    </location>
</feature>
<keyword evidence="3" id="KW-0418">Kinase</keyword>
<feature type="compositionally biased region" description="Polar residues" evidence="6">
    <location>
        <begin position="1025"/>
        <end position="1035"/>
    </location>
</feature>
<evidence type="ECO:0000313" key="9">
    <source>
        <dbReference type="Proteomes" id="UP001227230"/>
    </source>
</evidence>
<dbReference type="PROSITE" id="PS50011">
    <property type="entry name" value="PROTEIN_KINASE_DOM"/>
    <property type="match status" value="1"/>
</dbReference>
<dbReference type="InterPro" id="IPR017441">
    <property type="entry name" value="Protein_kinase_ATP_BS"/>
</dbReference>
<evidence type="ECO:0000256" key="6">
    <source>
        <dbReference type="SAM" id="MobiDB-lite"/>
    </source>
</evidence>
<dbReference type="InterPro" id="IPR008271">
    <property type="entry name" value="Ser/Thr_kinase_AS"/>
</dbReference>
<proteinExistence type="predicted"/>
<dbReference type="InterPro" id="IPR000719">
    <property type="entry name" value="Prot_kinase_dom"/>
</dbReference>
<name>A0ABY9DPF1_VITVI</name>
<accession>A0ABY9DPF1</accession>